<gene>
    <name evidence="1" type="ORF">LZC94_47300</name>
</gene>
<protein>
    <recommendedName>
        <fullName evidence="3">Transposase</fullName>
    </recommendedName>
</protein>
<dbReference type="RefSeq" id="WP_394825043.1">
    <property type="nucleotide sequence ID" value="NZ_CP089984.1"/>
</dbReference>
<name>A0ABZ2M213_9BACT</name>
<proteinExistence type="predicted"/>
<reference evidence="1 2" key="1">
    <citation type="submission" date="2021-12" db="EMBL/GenBank/DDBJ databases">
        <title>Discovery of the Pendulisporaceae a myxobacterial family with distinct sporulation behavior and unique specialized metabolism.</title>
        <authorList>
            <person name="Garcia R."/>
            <person name="Popoff A."/>
            <person name="Bader C.D."/>
            <person name="Loehr J."/>
            <person name="Walesch S."/>
            <person name="Walt C."/>
            <person name="Boldt J."/>
            <person name="Bunk B."/>
            <person name="Haeckl F.J.F.P.J."/>
            <person name="Gunesch A.P."/>
            <person name="Birkelbach J."/>
            <person name="Nuebel U."/>
            <person name="Pietschmann T."/>
            <person name="Bach T."/>
            <person name="Mueller R."/>
        </authorList>
    </citation>
    <scope>NUCLEOTIDE SEQUENCE [LARGE SCALE GENOMIC DNA]</scope>
    <source>
        <strain evidence="1 2">MSr11954</strain>
    </source>
</reference>
<evidence type="ECO:0000313" key="1">
    <source>
        <dbReference type="EMBL" id="WXB15417.1"/>
    </source>
</evidence>
<evidence type="ECO:0008006" key="3">
    <source>
        <dbReference type="Google" id="ProtNLM"/>
    </source>
</evidence>
<keyword evidence="2" id="KW-1185">Reference proteome</keyword>
<dbReference type="Gene3D" id="1.10.10.60">
    <property type="entry name" value="Homeodomain-like"/>
    <property type="match status" value="1"/>
</dbReference>
<accession>A0ABZ2M213</accession>
<evidence type="ECO:0000313" key="2">
    <source>
        <dbReference type="Proteomes" id="UP001370348"/>
    </source>
</evidence>
<organism evidence="1 2">
    <name type="scientific">Pendulispora albinea</name>
    <dbReference type="NCBI Taxonomy" id="2741071"/>
    <lineage>
        <taxon>Bacteria</taxon>
        <taxon>Pseudomonadati</taxon>
        <taxon>Myxococcota</taxon>
        <taxon>Myxococcia</taxon>
        <taxon>Myxococcales</taxon>
        <taxon>Sorangiineae</taxon>
        <taxon>Pendulisporaceae</taxon>
        <taxon>Pendulispora</taxon>
    </lineage>
</organism>
<dbReference type="EMBL" id="CP089984">
    <property type="protein sequence ID" value="WXB15417.1"/>
    <property type="molecule type" value="Genomic_DNA"/>
</dbReference>
<sequence>MHERKMPPGRPTMLNKRITAIVYKTIAGGSTMRHAADMAGVHYDTMKLWLRRGAEGAEPYLSFLTQTRKAEAVAEARAQRAIRAGIKRGTPEAVGRAKVAGWWLERRRWRDWWLARPRRTRDPSSLSDAELLEALVAELRKMTAKEPALIDQVIQRLKGSEA</sequence>
<dbReference type="Proteomes" id="UP001370348">
    <property type="component" value="Chromosome"/>
</dbReference>